<feature type="compositionally biased region" description="Acidic residues" evidence="1">
    <location>
        <begin position="23"/>
        <end position="46"/>
    </location>
</feature>
<evidence type="ECO:0000256" key="1">
    <source>
        <dbReference type="SAM" id="MobiDB-lite"/>
    </source>
</evidence>
<dbReference type="RefSeq" id="WP_143085716.1">
    <property type="nucleotide sequence ID" value="NZ_FOTC01000002.1"/>
</dbReference>
<keyword evidence="3" id="KW-1185">Reference proteome</keyword>
<feature type="region of interest" description="Disordered" evidence="1">
    <location>
        <begin position="1"/>
        <end position="75"/>
    </location>
</feature>
<feature type="region of interest" description="Disordered" evidence="1">
    <location>
        <begin position="221"/>
        <end position="288"/>
    </location>
</feature>
<sequence>MSDETDQTDDADEQTTDAHDAEESTDDSTESTDGESAESENEESDESRENSESDVTDVVTVEHAPDAVEDAAETAVDTVTDAGELVEEAQSLLRKLAGLDDDPESHERAQELLDDLHLVADEAEDVLGTINFEELPNAIDASEMPDTVDADELPDAVTSGDPTKAVELRNLNELVKLTDLWDAVDVREFWRNKREFDEAVDGLFDREAGDEADDSLLDDIFDRLSESGEGSEESDADDGFLDRDSGLFGDEADEDEETAAEAEDDESSLSKPELGMLETDESKQAAIQKKISESVADFRGSILDARERLTEVVEKNQERTESAGQPNSRNPTAVSTMPTSRADLGGSTRYSTVPEETRYSTAPNRPRIYGQRFDDAKERTENDDE</sequence>
<proteinExistence type="predicted"/>
<gene>
    <name evidence="2" type="ORF">SAMN04487950_2306</name>
</gene>
<feature type="compositionally biased region" description="Acidic residues" evidence="1">
    <location>
        <begin position="250"/>
        <end position="267"/>
    </location>
</feature>
<protein>
    <submittedName>
        <fullName evidence="2">Uncharacterized protein</fullName>
    </submittedName>
</protein>
<feature type="compositionally biased region" description="Acidic residues" evidence="1">
    <location>
        <begin position="1"/>
        <end position="15"/>
    </location>
</feature>
<feature type="compositionally biased region" description="Polar residues" evidence="1">
    <location>
        <begin position="322"/>
        <end position="339"/>
    </location>
</feature>
<evidence type="ECO:0000313" key="2">
    <source>
        <dbReference type="EMBL" id="SFL07510.1"/>
    </source>
</evidence>
<dbReference type="EMBL" id="FOTC01000002">
    <property type="protein sequence ID" value="SFL07510.1"/>
    <property type="molecule type" value="Genomic_DNA"/>
</dbReference>
<evidence type="ECO:0000313" key="3">
    <source>
        <dbReference type="Proteomes" id="UP000199607"/>
    </source>
</evidence>
<name>A0A1I4EQY6_9EURY</name>
<organism evidence="2 3">
    <name type="scientific">Halogranum rubrum</name>
    <dbReference type="NCBI Taxonomy" id="553466"/>
    <lineage>
        <taxon>Archaea</taxon>
        <taxon>Methanobacteriati</taxon>
        <taxon>Methanobacteriota</taxon>
        <taxon>Stenosarchaea group</taxon>
        <taxon>Halobacteria</taxon>
        <taxon>Halobacteriales</taxon>
        <taxon>Haloferacaceae</taxon>
    </lineage>
</organism>
<dbReference type="STRING" id="553466.SAMN04487950_2306"/>
<reference evidence="3" key="1">
    <citation type="submission" date="2016-10" db="EMBL/GenBank/DDBJ databases">
        <authorList>
            <person name="Varghese N."/>
            <person name="Submissions S."/>
        </authorList>
    </citation>
    <scope>NUCLEOTIDE SEQUENCE [LARGE SCALE GENOMIC DNA]</scope>
    <source>
        <strain evidence="3">CGMCC 1.7738</strain>
    </source>
</reference>
<feature type="compositionally biased region" description="Basic and acidic residues" evidence="1">
    <location>
        <begin position="372"/>
        <end position="385"/>
    </location>
</feature>
<feature type="region of interest" description="Disordered" evidence="1">
    <location>
        <begin position="314"/>
        <end position="385"/>
    </location>
</feature>
<accession>A0A1I4EQY6</accession>
<dbReference type="Proteomes" id="UP000199607">
    <property type="component" value="Unassembled WGS sequence"/>
</dbReference>
<feature type="compositionally biased region" description="Acidic residues" evidence="1">
    <location>
        <begin position="229"/>
        <end position="239"/>
    </location>
</feature>
<dbReference type="AlphaFoldDB" id="A0A1I4EQY6"/>